<dbReference type="AlphaFoldDB" id="A0AA35XHX1"/>
<protein>
    <recommendedName>
        <fullName evidence="6">Transposase</fullName>
    </recommendedName>
</protein>
<dbReference type="InterPro" id="IPR025668">
    <property type="entry name" value="Tnp_DDE_dom"/>
</dbReference>
<dbReference type="PANTHER" id="PTHR33408">
    <property type="entry name" value="TRANSPOSASE"/>
    <property type="match status" value="1"/>
</dbReference>
<gene>
    <name evidence="4" type="ORF">GBAR_LOCUS28531</name>
</gene>
<feature type="region of interest" description="Disordered" evidence="1">
    <location>
        <begin position="446"/>
        <end position="466"/>
    </location>
</feature>
<reference evidence="4" key="1">
    <citation type="submission" date="2023-03" db="EMBL/GenBank/DDBJ databases">
        <authorList>
            <person name="Steffen K."/>
            <person name="Cardenas P."/>
        </authorList>
    </citation>
    <scope>NUCLEOTIDE SEQUENCE</scope>
</reference>
<organism evidence="4 5">
    <name type="scientific">Geodia barretti</name>
    <name type="common">Barrett's horny sponge</name>
    <dbReference type="NCBI Taxonomy" id="519541"/>
    <lineage>
        <taxon>Eukaryota</taxon>
        <taxon>Metazoa</taxon>
        <taxon>Porifera</taxon>
        <taxon>Demospongiae</taxon>
        <taxon>Heteroscleromorpha</taxon>
        <taxon>Tetractinellida</taxon>
        <taxon>Astrophorina</taxon>
        <taxon>Geodiidae</taxon>
        <taxon>Geodia</taxon>
    </lineage>
</organism>
<dbReference type="Pfam" id="PF05598">
    <property type="entry name" value="DUF772"/>
    <property type="match status" value="1"/>
</dbReference>
<evidence type="ECO:0000259" key="3">
    <source>
        <dbReference type="Pfam" id="PF13751"/>
    </source>
</evidence>
<dbReference type="EMBL" id="CASHTH010003986">
    <property type="protein sequence ID" value="CAI8052120.1"/>
    <property type="molecule type" value="Genomic_DNA"/>
</dbReference>
<evidence type="ECO:0000313" key="4">
    <source>
        <dbReference type="EMBL" id="CAI8052120.1"/>
    </source>
</evidence>
<feature type="domain" description="Transposase InsH N-terminal" evidence="2">
    <location>
        <begin position="18"/>
        <end position="112"/>
    </location>
</feature>
<dbReference type="InterPro" id="IPR008490">
    <property type="entry name" value="Transposase_InsH_N"/>
</dbReference>
<name>A0AA35XHX1_GEOBA</name>
<evidence type="ECO:0000259" key="2">
    <source>
        <dbReference type="Pfam" id="PF05598"/>
    </source>
</evidence>
<proteinExistence type="predicted"/>
<dbReference type="Proteomes" id="UP001174909">
    <property type="component" value="Unassembled WGS sequence"/>
</dbReference>
<dbReference type="Pfam" id="PF13751">
    <property type="entry name" value="DDE_Tnp_1_6"/>
    <property type="match status" value="1"/>
</dbReference>
<accession>A0AA35XHX1</accession>
<keyword evidence="5" id="KW-1185">Reference proteome</keyword>
<comment type="caution">
    <text evidence="4">The sequence shown here is derived from an EMBL/GenBank/DDBJ whole genome shotgun (WGS) entry which is preliminary data.</text>
</comment>
<evidence type="ECO:0008006" key="6">
    <source>
        <dbReference type="Google" id="ProtNLM"/>
    </source>
</evidence>
<feature type="domain" description="Transposase DDE" evidence="3">
    <location>
        <begin position="313"/>
        <end position="434"/>
    </location>
</feature>
<evidence type="ECO:0000313" key="5">
    <source>
        <dbReference type="Proteomes" id="UP001174909"/>
    </source>
</evidence>
<dbReference type="PANTHER" id="PTHR33408:SF2">
    <property type="entry name" value="TRANSPOSASE DDE DOMAIN-CONTAINING PROTEIN"/>
    <property type="match status" value="1"/>
</dbReference>
<evidence type="ECO:0000256" key="1">
    <source>
        <dbReference type="SAM" id="MobiDB-lite"/>
    </source>
</evidence>
<sequence length="506" mass="57576">MPFREMNREQMWMLPPTLGEMVPMDHPARFVAEFVDGMKREDWAELGVDADGDPMGAPAYHPRALLSVWLYGFMTGVRSTRKLETACRDQIPYLWLTGSQRPDHNTLWRFYKNHRQAMRNLFKRTVRTAFRMELVDLALQAVDGTKNEAGEDAPPANLPPELAGKKALRERMRQAQETLEGSDRLKQVNLTDQDAVMMKTNQGITLAYNGQAVVSPVVAEGKETGMLITAAGVSDDPTDYGTLGPMMKQAEETTGVRAETTLADGGYYSGSNLEECARRGQQVIMPEGQRQALDSLYHKDRFDYDEANDRYRCPEGRWLSFFRINRGRRTMTRIYRGSVAVCLSCPAFGVCTKSKRHGRTLKIGPQDAALRRHRAWMSTEEAKRAYRQRKLLVEPVFGIIKEQLQARSFLLRGLNNVAAEWSLLATAFNLRTLWRIWRTQAPDPEFTNEAQRRIRPPKHVPDRSQLTNGAGFPTCVTRVIDAATTAYQILQRIRMMPKRLAISHAH</sequence>